<dbReference type="OrthoDB" id="2012664at2759"/>
<dbReference type="SUPFAM" id="SSF53098">
    <property type="entry name" value="Ribonuclease H-like"/>
    <property type="match status" value="1"/>
</dbReference>
<dbReference type="AlphaFoldDB" id="A0A5A7PNA8"/>
<reference evidence="2" key="1">
    <citation type="journal article" date="2019" name="Curr. Biol.">
        <title>Genome Sequence of Striga asiatica Provides Insight into the Evolution of Plant Parasitism.</title>
        <authorList>
            <person name="Yoshida S."/>
            <person name="Kim S."/>
            <person name="Wafula E.K."/>
            <person name="Tanskanen J."/>
            <person name="Kim Y.M."/>
            <person name="Honaas L."/>
            <person name="Yang Z."/>
            <person name="Spallek T."/>
            <person name="Conn C.E."/>
            <person name="Ichihashi Y."/>
            <person name="Cheong K."/>
            <person name="Cui S."/>
            <person name="Der J.P."/>
            <person name="Gundlach H."/>
            <person name="Jiao Y."/>
            <person name="Hori C."/>
            <person name="Ishida J.K."/>
            <person name="Kasahara H."/>
            <person name="Kiba T."/>
            <person name="Kim M.S."/>
            <person name="Koo N."/>
            <person name="Laohavisit A."/>
            <person name="Lee Y.H."/>
            <person name="Lumba S."/>
            <person name="McCourt P."/>
            <person name="Mortimer J.C."/>
            <person name="Mutuku J.M."/>
            <person name="Nomura T."/>
            <person name="Sasaki-Sekimoto Y."/>
            <person name="Seto Y."/>
            <person name="Wang Y."/>
            <person name="Wakatake T."/>
            <person name="Sakakibara H."/>
            <person name="Demura T."/>
            <person name="Yamaguchi S."/>
            <person name="Yoneyama K."/>
            <person name="Manabe R.I."/>
            <person name="Nelson D.C."/>
            <person name="Schulman A.H."/>
            <person name="Timko M.P."/>
            <person name="dePamphilis C.W."/>
            <person name="Choi D."/>
            <person name="Shirasu K."/>
        </authorList>
    </citation>
    <scope>NUCLEOTIDE SEQUENCE [LARGE SCALE GENOMIC DNA]</scope>
    <source>
        <strain evidence="2">cv. UVA1</strain>
    </source>
</reference>
<dbReference type="InterPro" id="IPR012337">
    <property type="entry name" value="RNaseH-like_sf"/>
</dbReference>
<comment type="caution">
    <text evidence="1">The sequence shown here is derived from an EMBL/GenBank/DDBJ whole genome shotgun (WGS) entry which is preliminary data.</text>
</comment>
<sequence length="222" mass="25926">MVDEEKRLAMPYIYEAMDKANEAIRDAFDGKEEKYKDAWEIIDKRWNSQLHKPLHAAAHYLNPQFLSTYTSLYISDEIGDGFILCVERLIPNFSEQENIYSQVGIYSRFTGSFGRGMTIRQRCSISSVKWWRGTQPPKLRIFSIKVLSLTCFSGSEEPTYRTRKKALSFKSKEVDKGKGKVIDLEKRKPISFRKGSSLRQIDEEKEFVEDDLKLLEEENEEQ</sequence>
<evidence type="ECO:0000313" key="1">
    <source>
        <dbReference type="EMBL" id="GER34405.1"/>
    </source>
</evidence>
<dbReference type="EMBL" id="BKCP01004883">
    <property type="protein sequence ID" value="GER34405.1"/>
    <property type="molecule type" value="Genomic_DNA"/>
</dbReference>
<keyword evidence="2" id="KW-1185">Reference proteome</keyword>
<protein>
    <submittedName>
        <fullName evidence="1">HAT transposon superfamily</fullName>
    </submittedName>
</protein>
<organism evidence="1 2">
    <name type="scientific">Striga asiatica</name>
    <name type="common">Asiatic witchweed</name>
    <name type="synonym">Buchnera asiatica</name>
    <dbReference type="NCBI Taxonomy" id="4170"/>
    <lineage>
        <taxon>Eukaryota</taxon>
        <taxon>Viridiplantae</taxon>
        <taxon>Streptophyta</taxon>
        <taxon>Embryophyta</taxon>
        <taxon>Tracheophyta</taxon>
        <taxon>Spermatophyta</taxon>
        <taxon>Magnoliopsida</taxon>
        <taxon>eudicotyledons</taxon>
        <taxon>Gunneridae</taxon>
        <taxon>Pentapetalae</taxon>
        <taxon>asterids</taxon>
        <taxon>lamiids</taxon>
        <taxon>Lamiales</taxon>
        <taxon>Orobanchaceae</taxon>
        <taxon>Buchnereae</taxon>
        <taxon>Striga</taxon>
    </lineage>
</organism>
<name>A0A5A7PNA8_STRAF</name>
<proteinExistence type="predicted"/>
<evidence type="ECO:0000313" key="2">
    <source>
        <dbReference type="Proteomes" id="UP000325081"/>
    </source>
</evidence>
<dbReference type="Proteomes" id="UP000325081">
    <property type="component" value="Unassembled WGS sequence"/>
</dbReference>
<gene>
    <name evidence="1" type="ORF">STAS_10620</name>
</gene>
<accession>A0A5A7PNA8</accession>